<evidence type="ECO:0000259" key="3">
    <source>
        <dbReference type="PROSITE" id="PS51192"/>
    </source>
</evidence>
<accession>A0A1V8M9K7</accession>
<dbReference type="InterPro" id="IPR011545">
    <property type="entry name" value="DEAD/DEAH_box_helicase_dom"/>
</dbReference>
<dbReference type="GO" id="GO:0036297">
    <property type="term" value="P:interstrand cross-link repair"/>
    <property type="evidence" value="ECO:0007669"/>
    <property type="project" value="TreeGrafter"/>
</dbReference>
<evidence type="ECO:0000313" key="5">
    <source>
        <dbReference type="EMBL" id="OQK17983.1"/>
    </source>
</evidence>
<gene>
    <name evidence="5" type="ORF">AU255_09035</name>
</gene>
<evidence type="ECO:0008006" key="7">
    <source>
        <dbReference type="Google" id="ProtNLM"/>
    </source>
</evidence>
<dbReference type="InterPro" id="IPR018973">
    <property type="entry name" value="MZB"/>
</dbReference>
<dbReference type="SMART" id="SM00490">
    <property type="entry name" value="HELICc"/>
    <property type="match status" value="1"/>
</dbReference>
<proteinExistence type="predicted"/>
<dbReference type="SMART" id="SM00487">
    <property type="entry name" value="DEXDc"/>
    <property type="match status" value="1"/>
</dbReference>
<keyword evidence="2" id="KW-0067">ATP-binding</keyword>
<sequence length="1943" mass="220505">MTENNPLILYRQLRDTLRRYIPTTLPISRNYPELKKAFQAVLNAEVLVKGPYIEALPDFEKGNSLRTLLKEHGGFLHHGFAQLPDALLDRALHAHQQEALTAACRDQQSLLVATGTGSGKTECFLYPLAQQLLSDSNPDEPGVRCLLIYPMNALANDQLYYRIAPLFGQQLAQQQISFGRFTSQIRANTTRAEEEIRLQDNDKLMQALGGKIPGHWRLTREEMLASPPKILVTNYAMLEHLLLLPRNAPLFVHNTLRTIVLDEIHTYQGAQATEVAFLLRKLKNRLKVQQPLQVFGTSASLPAGIASDTKIRSFAEDLFGEQVHRVVRGLRVPHVRLQQQASLFSLNAQTWCCVGKVLNSLIEDDNFNLREWQYLIEEEGIAAQIPKLNESLALGHLLESVFANNIEIRKVSEILDTGSVVEFKNLAELIFGADDEQACAALSAIIHMGMLARADDNGFPLLPGRYHIATNSIEGISIRPSNTHKEGWSAIKAYRFYADEQGIYYPMLVCRKCGQPYMEGFKYHNKLHNRMPILSSGSAKRMLFWLGEPLGHSTIDEEDDDTELVESENQSIRIDPFTGELSSNEAASLKLYQIASKDDEETGRLYVPRCPACNGSSGMAGAEVMTRMHPGNEALGSVVLQKLLESLPGNHDNSVPKPMGGRSLLTFSDNRQDAAFFAPYFERTNSDLALRSALVQVLRKHSEERMDLEWLFEEVYKHWKIQGLPVMINHQGLLIQQKAKMHDLLMGRIAAEFFTPTGRRNSLEALGLVRVEYDEKLISRLTRDISEWIPKNYQNDSDALIYFLLETIRREKAIANLYELDMHDPYIWGQVYANHRAFELYKTNDKIRFAWITQEGSKRHNRRTWYLVEQLGWTWEETRAFLNNFWESLIQVRLLCPIKPGYGLDGKKITFISAQSFPLYACNECGLLQTVSVSLKCTAFRCKGSVSELSHDKRVSLEEENHYIYNYLNANTTTARAREHTASLSTELREEIEREFADKQINVLSCTTTMEMGVDLGDLDAVLNLNIPPNISNYQQRTGRAGRRAQAAPVCITVARSGQYDQAIFRDFKNFLSSSADVPFIRTDNARLFRRHQNAIVLAHFLRNRISDLTTNAPTLKAMFDERFDNAAHQAFTDQLNQWIEGEQGKIALDEAELLATLLPFNTSPMIALSGKELMSFFRSQMMNFANEVNGKWSLYADKIAEASDTKDYKKAAHWENLQKRYIQQFLVNQLSQHSLIPTYSFPVHSLTLEVTKEYAKNNSYGNQGDVALSRDASQGISEYAPGAEVVANGRLWKSSGLVSYPKMFMPTEWYALCRLCHHVDIGIEKQDVALECSHCGNTDKRTVGQYIKPLGFVTSYADRHGSDPGMMRKKQRRADEAKLITRPTSEQFEETDVTLIEKAILRAQPVDDSPAGKLFILNRGPYGLGYHVCPLCRYSEPAKLKKFIKMKHADPLSDKSCQKNELPYPVELAHEFDTDVLILSFSKTLPCADDKADNIQSFLDGFCRTLSEALRFAAARCLHVQSNELRSTFRINGNEVEAILYDAVSGGAGYCTRIYSDIAFKDILQQALSILSCPRDCVSACSACLCDYSNQHVWDLFDRKPVIEWLKQLVQEGDTDPYAVNGAIRWHSPSLQGFSGKLDGCEHLHITGKRLNLLSGGSDQVRQWLVDWLNSGKRLSIYLTEPFNISAKTNSPYMRQTIRYLYPFIKEKRLEIRFSPVKGEFPRIFIDLTSGATSWITPKDSPAILENLWVTPIYQQPINAVMQDALNNFIAASEVYPDSQFQEGQPIDLWQFSAGETRDFNAVFSAINGAYIEEMVIRDPFCGSPDWQRARLLQFVTLLLDMVKEVEHIVIHCRELHYKDANYEASYYIKDCLEAKLNHLRSTVTIEIHSFKDKKEFHDRSVDIKLLAADGSSMLHKYDLSGGIDKLMDTQSATKVYRYDIS</sequence>
<dbReference type="OrthoDB" id="9815222at2"/>
<evidence type="ECO:0000313" key="6">
    <source>
        <dbReference type="Proteomes" id="UP000191980"/>
    </source>
</evidence>
<protein>
    <recommendedName>
        <fullName evidence="7">DEAD/DEAH box helicase</fullName>
    </recommendedName>
</protein>
<evidence type="ECO:0000256" key="2">
    <source>
        <dbReference type="ARBA" id="ARBA00022840"/>
    </source>
</evidence>
<keyword evidence="1" id="KW-0547">Nucleotide-binding</keyword>
<keyword evidence="6" id="KW-1185">Reference proteome</keyword>
<dbReference type="Pfam" id="PF00270">
    <property type="entry name" value="DEAD"/>
    <property type="match status" value="1"/>
</dbReference>
<dbReference type="GO" id="GO:0003676">
    <property type="term" value="F:nucleic acid binding"/>
    <property type="evidence" value="ECO:0007669"/>
    <property type="project" value="InterPro"/>
</dbReference>
<dbReference type="Pfam" id="PF00271">
    <property type="entry name" value="Helicase_C"/>
    <property type="match status" value="1"/>
</dbReference>
<organism evidence="5 6">
    <name type="scientific">Methyloprofundus sedimenti</name>
    <dbReference type="NCBI Taxonomy" id="1420851"/>
    <lineage>
        <taxon>Bacteria</taxon>
        <taxon>Pseudomonadati</taxon>
        <taxon>Pseudomonadota</taxon>
        <taxon>Gammaproteobacteria</taxon>
        <taxon>Methylococcales</taxon>
        <taxon>Methylococcaceae</taxon>
        <taxon>Methyloprofundus</taxon>
    </lineage>
</organism>
<dbReference type="GO" id="GO:0043138">
    <property type="term" value="F:3'-5' DNA helicase activity"/>
    <property type="evidence" value="ECO:0007669"/>
    <property type="project" value="TreeGrafter"/>
</dbReference>
<dbReference type="PROSITE" id="PS51194">
    <property type="entry name" value="HELICASE_CTER"/>
    <property type="match status" value="1"/>
</dbReference>
<comment type="caution">
    <text evidence="5">The sequence shown here is derived from an EMBL/GenBank/DDBJ whole genome shotgun (WGS) entry which is preliminary data.</text>
</comment>
<evidence type="ECO:0000256" key="1">
    <source>
        <dbReference type="ARBA" id="ARBA00022741"/>
    </source>
</evidence>
<dbReference type="RefSeq" id="WP_080522587.1">
    <property type="nucleotide sequence ID" value="NZ_LPUF01000001.1"/>
</dbReference>
<dbReference type="PROSITE" id="PS51192">
    <property type="entry name" value="HELICASE_ATP_BIND_1"/>
    <property type="match status" value="1"/>
</dbReference>
<dbReference type="EMBL" id="LPUF01000001">
    <property type="protein sequence ID" value="OQK17983.1"/>
    <property type="molecule type" value="Genomic_DNA"/>
</dbReference>
<dbReference type="Gene3D" id="3.40.50.300">
    <property type="entry name" value="P-loop containing nucleotide triphosphate hydrolases"/>
    <property type="match status" value="2"/>
</dbReference>
<dbReference type="GO" id="GO:0006289">
    <property type="term" value="P:nucleotide-excision repair"/>
    <property type="evidence" value="ECO:0007669"/>
    <property type="project" value="TreeGrafter"/>
</dbReference>
<reference evidence="5 6" key="1">
    <citation type="submission" date="2015-12" db="EMBL/GenBank/DDBJ databases">
        <authorList>
            <person name="Shamseldin A."/>
            <person name="Moawad H."/>
            <person name="Abd El-Rahim W.M."/>
            <person name="Sadowsky M.J."/>
        </authorList>
    </citation>
    <scope>NUCLEOTIDE SEQUENCE [LARGE SCALE GENOMIC DNA]</scope>
    <source>
        <strain evidence="5 6">WF1</strain>
    </source>
</reference>
<dbReference type="GO" id="GO:0005524">
    <property type="term" value="F:ATP binding"/>
    <property type="evidence" value="ECO:0007669"/>
    <property type="project" value="UniProtKB-KW"/>
</dbReference>
<dbReference type="InterPro" id="IPR014001">
    <property type="entry name" value="Helicase_ATP-bd"/>
</dbReference>
<feature type="domain" description="Helicase ATP-binding" evidence="3">
    <location>
        <begin position="101"/>
        <end position="319"/>
    </location>
</feature>
<dbReference type="Pfam" id="PF09369">
    <property type="entry name" value="MZB"/>
    <property type="match status" value="1"/>
</dbReference>
<dbReference type="STRING" id="1420851.AU255_09035"/>
<dbReference type="InterPro" id="IPR027417">
    <property type="entry name" value="P-loop_NTPase"/>
</dbReference>
<feature type="domain" description="Helicase C-terminal" evidence="4">
    <location>
        <begin position="934"/>
        <end position="1087"/>
    </location>
</feature>
<dbReference type="Proteomes" id="UP000191980">
    <property type="component" value="Unassembled WGS sequence"/>
</dbReference>
<dbReference type="InterPro" id="IPR001650">
    <property type="entry name" value="Helicase_C-like"/>
</dbReference>
<evidence type="ECO:0000259" key="4">
    <source>
        <dbReference type="PROSITE" id="PS51194"/>
    </source>
</evidence>
<dbReference type="PANTHER" id="PTHR47957">
    <property type="entry name" value="ATP-DEPENDENT HELICASE HRQ1"/>
    <property type="match status" value="1"/>
</dbReference>
<dbReference type="PANTHER" id="PTHR47957:SF3">
    <property type="entry name" value="ATP-DEPENDENT HELICASE HRQ1"/>
    <property type="match status" value="1"/>
</dbReference>
<dbReference type="SUPFAM" id="SSF52540">
    <property type="entry name" value="P-loop containing nucleoside triphosphate hydrolases"/>
    <property type="match status" value="2"/>
</dbReference>
<name>A0A1V8M9K7_9GAMM</name>